<dbReference type="PATRIC" id="fig|54398.3.peg.1555"/>
<keyword evidence="4" id="KW-1185">Reference proteome</keyword>
<protein>
    <submittedName>
        <fullName evidence="2">Fatty acid cis/trans isomerase (CTI)</fullName>
    </submittedName>
</protein>
<dbReference type="EMBL" id="LDXT01000087">
    <property type="protein sequence ID" value="KRT54812.1"/>
    <property type="molecule type" value="Genomic_DNA"/>
</dbReference>
<comment type="caution">
    <text evidence="2">The sequence shown here is derived from an EMBL/GenBank/DDBJ whole genome shotgun (WGS) entry which is preliminary data.</text>
</comment>
<evidence type="ECO:0000313" key="3">
    <source>
        <dbReference type="Proteomes" id="UP000051276"/>
    </source>
</evidence>
<accession>A0A0T5Z676</accession>
<proteinExistence type="predicted"/>
<organism evidence="2 3">
    <name type="scientific">endosymbiont of Ridgeia piscesae</name>
    <dbReference type="NCBI Taxonomy" id="54398"/>
    <lineage>
        <taxon>Bacteria</taxon>
        <taxon>Pseudomonadati</taxon>
        <taxon>Pseudomonadota</taxon>
        <taxon>Gammaproteobacteria</taxon>
        <taxon>sulfur-oxidizing symbionts</taxon>
    </lineage>
</organism>
<dbReference type="AlphaFoldDB" id="A0A0T5Z676"/>
<evidence type="ECO:0000313" key="4">
    <source>
        <dbReference type="Proteomes" id="UP000051634"/>
    </source>
</evidence>
<dbReference type="EMBL" id="LMXI01000383">
    <property type="protein sequence ID" value="KRT58287.1"/>
    <property type="molecule type" value="Genomic_DNA"/>
</dbReference>
<dbReference type="Proteomes" id="UP000051634">
    <property type="component" value="Unassembled WGS sequence"/>
</dbReference>
<gene>
    <name evidence="1" type="ORF">Ga0074115_11024</name>
    <name evidence="2" type="ORF">Ga0076813_131119</name>
</gene>
<dbReference type="Proteomes" id="UP000051276">
    <property type="component" value="Unassembled WGS sequence"/>
</dbReference>
<dbReference type="GO" id="GO:0016853">
    <property type="term" value="F:isomerase activity"/>
    <property type="evidence" value="ECO:0007669"/>
    <property type="project" value="UniProtKB-KW"/>
</dbReference>
<evidence type="ECO:0000313" key="2">
    <source>
        <dbReference type="EMBL" id="KRT58287.1"/>
    </source>
</evidence>
<reference evidence="3 4" key="1">
    <citation type="submission" date="2015-11" db="EMBL/GenBank/DDBJ databases">
        <title>The genome of Candidatus Endoriftia persephone in Ridgeia piscesae and population structure of the North Eastern Pacific vestimentiferan symbionts.</title>
        <authorList>
            <person name="Perez M."/>
            <person name="Juniper K.S."/>
        </authorList>
    </citation>
    <scope>NUCLEOTIDE SEQUENCE [LARGE SCALE GENOMIC DNA]</scope>
    <source>
        <strain evidence="2">Ind10</strain>
        <strain evidence="1">Ind11</strain>
    </source>
</reference>
<name>A0A0T5Z676_9GAMM</name>
<dbReference type="Pfam" id="PF06934">
    <property type="entry name" value="CTI"/>
    <property type="match status" value="1"/>
</dbReference>
<dbReference type="InterPro" id="IPR010706">
    <property type="entry name" value="Fatty_acid_cis-trans_isomerase"/>
</dbReference>
<dbReference type="STRING" id="54398.Ga0074115_11024"/>
<keyword evidence="2" id="KW-0413">Isomerase</keyword>
<sequence>MVNWLEYWQRHESYLAAKRDYLRQRFDDSGDINLDLVWDGERHNPNAALTAFRHFDSASVVERLVGERPQTAWLISYNLFERIHYLLVAGFDVYGNLGHQFNTRLYMDYLRMDGEFNFLMLLPRQECEKKWRHWYRDAHDKVREFIDQQQLSFDQESGINYLSDDPMQELLAMLRRRLGGADSSKYRLQPESTDYVERQLQRLTHL</sequence>
<evidence type="ECO:0000313" key="1">
    <source>
        <dbReference type="EMBL" id="KRT54812.1"/>
    </source>
</evidence>